<sequence>MSSFESRIVKFPSKKYGSVVPMKAIPGHFVTNHSHINYYIDLTTMKSRLSEVKQCAHVLAQQYAHIPVPIDTIVCLDGTEIIGAFMASELESAGHTIHNAHQSIYVITPERTANSQLFFRENVEPMVRGKNVILLLASVTTGISIRRGIECMGYYGGLIRGVATLFSAVGQMDGIAVNTIFTKEDIHGYASYDRTTCPFCQKNVPVEAIVNSFGYSKL</sequence>
<organism evidence="1 2">
    <name type="scientific">Butyricicoccus intestinisimiae</name>
    <dbReference type="NCBI Taxonomy" id="2841509"/>
    <lineage>
        <taxon>Bacteria</taxon>
        <taxon>Bacillati</taxon>
        <taxon>Bacillota</taxon>
        <taxon>Clostridia</taxon>
        <taxon>Eubacteriales</taxon>
        <taxon>Butyricicoccaceae</taxon>
        <taxon>Butyricicoccus</taxon>
    </lineage>
</organism>
<dbReference type="CDD" id="cd06223">
    <property type="entry name" value="PRTases_typeI"/>
    <property type="match status" value="1"/>
</dbReference>
<dbReference type="Proteomes" id="UP000783588">
    <property type="component" value="Unassembled WGS sequence"/>
</dbReference>
<name>A0ABS6EPU5_9FIRM</name>
<comment type="caution">
    <text evidence="1">The sequence shown here is derived from an EMBL/GenBank/DDBJ whole genome shotgun (WGS) entry which is preliminary data.</text>
</comment>
<dbReference type="GO" id="GO:0016757">
    <property type="term" value="F:glycosyltransferase activity"/>
    <property type="evidence" value="ECO:0007669"/>
    <property type="project" value="UniProtKB-KW"/>
</dbReference>
<reference evidence="1 2" key="1">
    <citation type="submission" date="2021-06" db="EMBL/GenBank/DDBJ databases">
        <authorList>
            <person name="Sun Q."/>
            <person name="Li D."/>
        </authorList>
    </citation>
    <scope>NUCLEOTIDE SEQUENCE [LARGE SCALE GENOMIC DNA]</scope>
    <source>
        <strain evidence="1 2">MSJd-7</strain>
    </source>
</reference>
<evidence type="ECO:0000313" key="2">
    <source>
        <dbReference type="Proteomes" id="UP000783588"/>
    </source>
</evidence>
<proteinExistence type="predicted"/>
<gene>
    <name evidence="1" type="ORF">KQI75_02535</name>
</gene>
<keyword evidence="1" id="KW-0808">Transferase</keyword>
<dbReference type="InterPro" id="IPR000836">
    <property type="entry name" value="PRTase_dom"/>
</dbReference>
<keyword evidence="2" id="KW-1185">Reference proteome</keyword>
<protein>
    <submittedName>
        <fullName evidence="1">Orotate phosphoribosyltransferase</fullName>
    </submittedName>
</protein>
<evidence type="ECO:0000313" key="1">
    <source>
        <dbReference type="EMBL" id="MBU5489515.1"/>
    </source>
</evidence>
<dbReference type="RefSeq" id="WP_216469108.1">
    <property type="nucleotide sequence ID" value="NZ_JAHLQI010000001.1"/>
</dbReference>
<keyword evidence="1" id="KW-0328">Glycosyltransferase</keyword>
<accession>A0ABS6EPU5</accession>
<dbReference type="EMBL" id="JAHLQI010000001">
    <property type="protein sequence ID" value="MBU5489515.1"/>
    <property type="molecule type" value="Genomic_DNA"/>
</dbReference>